<reference evidence="2" key="2">
    <citation type="journal article" date="2023" name="Science">
        <title>Genomic signatures of disease resistance in endangered staghorn corals.</title>
        <authorList>
            <person name="Vollmer S.V."/>
            <person name="Selwyn J.D."/>
            <person name="Despard B.A."/>
            <person name="Roesel C.L."/>
        </authorList>
    </citation>
    <scope>NUCLEOTIDE SEQUENCE</scope>
    <source>
        <strain evidence="2">K2</strain>
    </source>
</reference>
<organism evidence="2 3">
    <name type="scientific">Acropora cervicornis</name>
    <name type="common">Staghorn coral</name>
    <dbReference type="NCBI Taxonomy" id="6130"/>
    <lineage>
        <taxon>Eukaryota</taxon>
        <taxon>Metazoa</taxon>
        <taxon>Cnidaria</taxon>
        <taxon>Anthozoa</taxon>
        <taxon>Hexacorallia</taxon>
        <taxon>Scleractinia</taxon>
        <taxon>Astrocoeniina</taxon>
        <taxon>Acroporidae</taxon>
        <taxon>Acropora</taxon>
    </lineage>
</organism>
<feature type="non-terminal residue" evidence="2">
    <location>
        <position position="1"/>
    </location>
</feature>
<evidence type="ECO:0000313" key="2">
    <source>
        <dbReference type="EMBL" id="KAK2571923.1"/>
    </source>
</evidence>
<dbReference type="Proteomes" id="UP001249851">
    <property type="component" value="Unassembled WGS sequence"/>
</dbReference>
<gene>
    <name evidence="2" type="ORF">P5673_003335</name>
</gene>
<evidence type="ECO:0000256" key="1">
    <source>
        <dbReference type="SAM" id="MobiDB-lite"/>
    </source>
</evidence>
<accession>A0AAD9VES9</accession>
<feature type="compositionally biased region" description="Polar residues" evidence="1">
    <location>
        <begin position="8"/>
        <end position="18"/>
    </location>
</feature>
<name>A0AAD9VES9_ACRCE</name>
<reference evidence="2" key="1">
    <citation type="journal article" date="2023" name="G3 (Bethesda)">
        <title>Whole genome assembly and annotation of the endangered Caribbean coral Acropora cervicornis.</title>
        <authorList>
            <person name="Selwyn J.D."/>
            <person name="Vollmer S.V."/>
        </authorList>
    </citation>
    <scope>NUCLEOTIDE SEQUENCE</scope>
    <source>
        <strain evidence="2">K2</strain>
    </source>
</reference>
<evidence type="ECO:0000313" key="3">
    <source>
        <dbReference type="Proteomes" id="UP001249851"/>
    </source>
</evidence>
<keyword evidence="3" id="KW-1185">Reference proteome</keyword>
<comment type="caution">
    <text evidence="2">The sequence shown here is derived from an EMBL/GenBank/DDBJ whole genome shotgun (WGS) entry which is preliminary data.</text>
</comment>
<protein>
    <submittedName>
        <fullName evidence="2">Uncharacterized protein</fullName>
    </submittedName>
</protein>
<dbReference type="AlphaFoldDB" id="A0AAD9VES9"/>
<feature type="region of interest" description="Disordered" evidence="1">
    <location>
        <begin position="1"/>
        <end position="32"/>
    </location>
</feature>
<dbReference type="EMBL" id="JARQWQ010000005">
    <property type="protein sequence ID" value="KAK2571923.1"/>
    <property type="molecule type" value="Genomic_DNA"/>
</dbReference>
<sequence>INGKDQGQDNNYKNTNDQRGQKERSDAISATENNVRDLLNAVGVRRIRSGRIPPCWLFIPIRYPRDSRK</sequence>
<proteinExistence type="predicted"/>